<organism evidence="2 3">
    <name type="scientific">Arabis nemorensis</name>
    <dbReference type="NCBI Taxonomy" id="586526"/>
    <lineage>
        <taxon>Eukaryota</taxon>
        <taxon>Viridiplantae</taxon>
        <taxon>Streptophyta</taxon>
        <taxon>Embryophyta</taxon>
        <taxon>Tracheophyta</taxon>
        <taxon>Spermatophyta</taxon>
        <taxon>Magnoliopsida</taxon>
        <taxon>eudicotyledons</taxon>
        <taxon>Gunneridae</taxon>
        <taxon>Pentapetalae</taxon>
        <taxon>rosids</taxon>
        <taxon>malvids</taxon>
        <taxon>Brassicales</taxon>
        <taxon>Brassicaceae</taxon>
        <taxon>Arabideae</taxon>
        <taxon>Arabis</taxon>
    </lineage>
</organism>
<gene>
    <name evidence="2" type="ORF">ANE_LOCUS27302</name>
</gene>
<keyword evidence="1" id="KW-1133">Transmembrane helix</keyword>
<name>A0A565CT21_9BRAS</name>
<keyword evidence="3" id="KW-1185">Reference proteome</keyword>
<dbReference type="Proteomes" id="UP000489600">
    <property type="component" value="Unassembled WGS sequence"/>
</dbReference>
<comment type="caution">
    <text evidence="2">The sequence shown here is derived from an EMBL/GenBank/DDBJ whole genome shotgun (WGS) entry which is preliminary data.</text>
</comment>
<evidence type="ECO:0008006" key="4">
    <source>
        <dbReference type="Google" id="ProtNLM"/>
    </source>
</evidence>
<dbReference type="EMBL" id="CABITT030000008">
    <property type="protein sequence ID" value="VVB16858.1"/>
    <property type="molecule type" value="Genomic_DNA"/>
</dbReference>
<dbReference type="OrthoDB" id="1105329at2759"/>
<evidence type="ECO:0000313" key="2">
    <source>
        <dbReference type="EMBL" id="VVB16858.1"/>
    </source>
</evidence>
<sequence>MASQTYTYAVPEIVPPSSSSPPRRWWSRPIATYPASNDREPTCTEWWASASPCCGGLLTVIAVFCIFSYVIDQSLPHAKFSIQSMNVSPSSSVATWHVDFLVKNPTSRYSIHFDGDDASVSLGTLNAAVLNVSHIRESRDVTALSLAFVAEDGDRNDTVSKELDFKLSGKHKLYTDVDEAGHFVIRCQNLTRSQENNIDEIVCQSSFTPLVEIY</sequence>
<keyword evidence="1" id="KW-0472">Membrane</keyword>
<feature type="transmembrane region" description="Helical" evidence="1">
    <location>
        <begin position="46"/>
        <end position="71"/>
    </location>
</feature>
<reference evidence="2" key="1">
    <citation type="submission" date="2019-07" db="EMBL/GenBank/DDBJ databases">
        <authorList>
            <person name="Dittberner H."/>
        </authorList>
    </citation>
    <scope>NUCLEOTIDE SEQUENCE [LARGE SCALE GENOMIC DNA]</scope>
</reference>
<evidence type="ECO:0000313" key="3">
    <source>
        <dbReference type="Proteomes" id="UP000489600"/>
    </source>
</evidence>
<proteinExistence type="predicted"/>
<dbReference type="AlphaFoldDB" id="A0A565CT21"/>
<evidence type="ECO:0000256" key="1">
    <source>
        <dbReference type="SAM" id="Phobius"/>
    </source>
</evidence>
<accession>A0A565CT21</accession>
<keyword evidence="1" id="KW-0812">Transmembrane</keyword>
<protein>
    <recommendedName>
        <fullName evidence="4">Late embryogenesis abundant protein LEA-2 subgroup domain-containing protein</fullName>
    </recommendedName>
</protein>